<dbReference type="InterPro" id="IPR011712">
    <property type="entry name" value="Sig_transdc_His_kin_sub3_dim/P"/>
</dbReference>
<dbReference type="RefSeq" id="WP_131494250.1">
    <property type="nucleotide sequence ID" value="NZ_CP078078.1"/>
</dbReference>
<dbReference type="PANTHER" id="PTHR24421">
    <property type="entry name" value="NITRATE/NITRITE SENSOR PROTEIN NARX-RELATED"/>
    <property type="match status" value="1"/>
</dbReference>
<dbReference type="Gene3D" id="1.20.5.1930">
    <property type="match status" value="1"/>
</dbReference>
<dbReference type="PANTHER" id="PTHR24421:SF10">
    <property type="entry name" value="NITRATE_NITRITE SENSOR PROTEIN NARQ"/>
    <property type="match status" value="1"/>
</dbReference>
<feature type="transmembrane region" description="Helical" evidence="9">
    <location>
        <begin position="28"/>
        <end position="46"/>
    </location>
</feature>
<feature type="transmembrane region" description="Helical" evidence="9">
    <location>
        <begin position="142"/>
        <end position="163"/>
    </location>
</feature>
<feature type="transmembrane region" description="Helical" evidence="9">
    <location>
        <begin position="66"/>
        <end position="89"/>
    </location>
</feature>
<feature type="transmembrane region" description="Helical" evidence="9">
    <location>
        <begin position="110"/>
        <end position="130"/>
    </location>
</feature>
<gene>
    <name evidence="11" type="ORF">KV397_03000</name>
</gene>
<dbReference type="Pfam" id="PF07730">
    <property type="entry name" value="HisKA_3"/>
    <property type="match status" value="1"/>
</dbReference>
<name>A0ABY4IXS2_9MICO</name>
<evidence type="ECO:0000256" key="3">
    <source>
        <dbReference type="ARBA" id="ARBA00022553"/>
    </source>
</evidence>
<dbReference type="Gene3D" id="3.30.565.10">
    <property type="entry name" value="Histidine kinase-like ATPase, C-terminal domain"/>
    <property type="match status" value="1"/>
</dbReference>
<keyword evidence="5" id="KW-0547">Nucleotide-binding</keyword>
<evidence type="ECO:0000256" key="1">
    <source>
        <dbReference type="ARBA" id="ARBA00000085"/>
    </source>
</evidence>
<keyword evidence="9" id="KW-0812">Transmembrane</keyword>
<keyword evidence="4" id="KW-0808">Transferase</keyword>
<evidence type="ECO:0000256" key="4">
    <source>
        <dbReference type="ARBA" id="ARBA00022679"/>
    </source>
</evidence>
<dbReference type="InterPro" id="IPR036890">
    <property type="entry name" value="HATPase_C_sf"/>
</dbReference>
<keyword evidence="8" id="KW-0902">Two-component regulatory system</keyword>
<feature type="domain" description="Signal transduction histidine kinase subgroup 3 dimerisation and phosphoacceptor" evidence="10">
    <location>
        <begin position="187"/>
        <end position="241"/>
    </location>
</feature>
<keyword evidence="9" id="KW-1133">Transmembrane helix</keyword>
<evidence type="ECO:0000256" key="6">
    <source>
        <dbReference type="ARBA" id="ARBA00022777"/>
    </source>
</evidence>
<evidence type="ECO:0000256" key="5">
    <source>
        <dbReference type="ARBA" id="ARBA00022741"/>
    </source>
</evidence>
<comment type="catalytic activity">
    <reaction evidence="1">
        <text>ATP + protein L-histidine = ADP + protein N-phospho-L-histidine.</text>
        <dbReference type="EC" id="2.7.13.3"/>
    </reaction>
</comment>
<keyword evidence="9" id="KW-0472">Membrane</keyword>
<evidence type="ECO:0000256" key="7">
    <source>
        <dbReference type="ARBA" id="ARBA00022840"/>
    </source>
</evidence>
<evidence type="ECO:0000256" key="2">
    <source>
        <dbReference type="ARBA" id="ARBA00012438"/>
    </source>
</evidence>
<accession>A0ABY4IXS2</accession>
<reference evidence="11 12" key="1">
    <citation type="submission" date="2021-06" db="EMBL/GenBank/DDBJ databases">
        <title>Genome-based taxonomic framework of Microbacterium strains isolated from marine environment, the description of four new species and reclassification of four preexisting species.</title>
        <authorList>
            <person name="Lee S.D."/>
            <person name="Kim S.-M."/>
            <person name="Byeon Y.-S."/>
            <person name="Yang H.L."/>
            <person name="Kim I.S."/>
        </authorList>
    </citation>
    <scope>NUCLEOTIDE SEQUENCE [LARGE SCALE GENOMIC DNA]</scope>
    <source>
        <strain evidence="11 12">KSW4-10</strain>
    </source>
</reference>
<dbReference type="EMBL" id="CP078078">
    <property type="protein sequence ID" value="UPL16797.1"/>
    <property type="molecule type" value="Genomic_DNA"/>
</dbReference>
<keyword evidence="3" id="KW-0597">Phosphoprotein</keyword>
<evidence type="ECO:0000256" key="8">
    <source>
        <dbReference type="ARBA" id="ARBA00023012"/>
    </source>
</evidence>
<dbReference type="Proteomes" id="UP000830631">
    <property type="component" value="Chromosome"/>
</dbReference>
<keyword evidence="12" id="KW-1185">Reference proteome</keyword>
<dbReference type="EC" id="2.7.13.3" evidence="2"/>
<keyword evidence="6" id="KW-0418">Kinase</keyword>
<dbReference type="InterPro" id="IPR050482">
    <property type="entry name" value="Sensor_HK_TwoCompSys"/>
</dbReference>
<evidence type="ECO:0000313" key="11">
    <source>
        <dbReference type="EMBL" id="UPL16797.1"/>
    </source>
</evidence>
<protein>
    <recommendedName>
        <fullName evidence="2">histidine kinase</fullName>
        <ecNumber evidence="2">2.7.13.3</ecNumber>
    </recommendedName>
</protein>
<proteinExistence type="predicted"/>
<organism evidence="11 12">
    <name type="scientific">Microbacterium aurugineum</name>
    <dbReference type="NCBI Taxonomy" id="2851642"/>
    <lineage>
        <taxon>Bacteria</taxon>
        <taxon>Bacillati</taxon>
        <taxon>Actinomycetota</taxon>
        <taxon>Actinomycetes</taxon>
        <taxon>Micrococcales</taxon>
        <taxon>Microbacteriaceae</taxon>
        <taxon>Microbacterium</taxon>
    </lineage>
</organism>
<evidence type="ECO:0000313" key="12">
    <source>
        <dbReference type="Proteomes" id="UP000830631"/>
    </source>
</evidence>
<evidence type="ECO:0000256" key="9">
    <source>
        <dbReference type="SAM" id="Phobius"/>
    </source>
</evidence>
<evidence type="ECO:0000259" key="10">
    <source>
        <dbReference type="Pfam" id="PF07730"/>
    </source>
</evidence>
<keyword evidence="7" id="KW-0067">ATP-binding</keyword>
<sequence>MAFDQSTRETADTLRLTRGEKLSAIERIVVLVILGITVAADLIGFFTTPGVNPVALLLSIATTSVFALYLWKPLIATCALGVVFALSFLPGSELQVLTAAAVAASLVMRLGWTSLILSYTGAFLVAAAIVPFAAEPGVTVNVGLYLVFATVAGAVGFALRLAFARGSRLERELQAAAEQERQAVLAERRWIAGELHDSIAHHLTVVSLHVQMLEDPQTSTDSQEAIRVAARKAMTDLRFVIELADDAPQSSSVQTGDLAAAIDEAQEEFEAAGHSVDRVGDPRDERIPRAVEIVLARITRESATNILKYAGPGEVQMHLAVDDEVAHLILRSPLPTTPRRELSSSRTGLTRMAERVMGASGQFSAGEEEGFWVVSARLPVV</sequence>